<evidence type="ECO:0000313" key="2">
    <source>
        <dbReference type="EMBL" id="KAH7309020.1"/>
    </source>
</evidence>
<accession>A0A8K0SJ36</accession>
<dbReference type="AlphaFoldDB" id="A0A8K0SJ36"/>
<name>A0A8K0SJ36_9HYPO</name>
<evidence type="ECO:0000256" key="1">
    <source>
        <dbReference type="SAM" id="MobiDB-lite"/>
    </source>
</evidence>
<feature type="compositionally biased region" description="Basic and acidic residues" evidence="1">
    <location>
        <begin position="334"/>
        <end position="346"/>
    </location>
</feature>
<dbReference type="EMBL" id="JAGPNK010000014">
    <property type="protein sequence ID" value="KAH7309020.1"/>
    <property type="molecule type" value="Genomic_DNA"/>
</dbReference>
<proteinExistence type="predicted"/>
<reference evidence="2" key="1">
    <citation type="journal article" date="2021" name="Nat. Commun.">
        <title>Genetic determinants of endophytism in the Arabidopsis root mycobiome.</title>
        <authorList>
            <person name="Mesny F."/>
            <person name="Miyauchi S."/>
            <person name="Thiergart T."/>
            <person name="Pickel B."/>
            <person name="Atanasova L."/>
            <person name="Karlsson M."/>
            <person name="Huettel B."/>
            <person name="Barry K.W."/>
            <person name="Haridas S."/>
            <person name="Chen C."/>
            <person name="Bauer D."/>
            <person name="Andreopoulos W."/>
            <person name="Pangilinan J."/>
            <person name="LaButti K."/>
            <person name="Riley R."/>
            <person name="Lipzen A."/>
            <person name="Clum A."/>
            <person name="Drula E."/>
            <person name="Henrissat B."/>
            <person name="Kohler A."/>
            <person name="Grigoriev I.V."/>
            <person name="Martin F.M."/>
            <person name="Hacquard S."/>
        </authorList>
    </citation>
    <scope>NUCLEOTIDE SEQUENCE</scope>
    <source>
        <strain evidence="2">MPI-CAGE-CH-0235</strain>
    </source>
</reference>
<dbReference type="Proteomes" id="UP000813444">
    <property type="component" value="Unassembled WGS sequence"/>
</dbReference>
<keyword evidence="3" id="KW-1185">Reference proteome</keyword>
<organism evidence="2 3">
    <name type="scientific">Stachybotrys elegans</name>
    <dbReference type="NCBI Taxonomy" id="80388"/>
    <lineage>
        <taxon>Eukaryota</taxon>
        <taxon>Fungi</taxon>
        <taxon>Dikarya</taxon>
        <taxon>Ascomycota</taxon>
        <taxon>Pezizomycotina</taxon>
        <taxon>Sordariomycetes</taxon>
        <taxon>Hypocreomycetidae</taxon>
        <taxon>Hypocreales</taxon>
        <taxon>Stachybotryaceae</taxon>
        <taxon>Stachybotrys</taxon>
    </lineage>
</organism>
<sequence length="356" mass="40034">MPQPKYSYKHIKLTSPELPLWLRIQVWAGKVMYRKHCGSDKILKLPRHRLIKLSCSPSEVHALQSIREHITNASVPRILAVYDYGEGIHILMLEALYDKTRPSETLGRAVESRKGDSGNAMARVNLKCLREIPEEAMTGSEHQLHSQSSKSTELEVSQLAQQLKNSLGLDRHRTRRRDLGSDARMTYRHPTVEDVEDRPPKMVFNGDQPIPYLDFDFEMLPDPIDPVEPFSPVNSDRISWLETRNADDRQGSDANSIDNMSMDARAGSPSNSCIIVASENGDTGTGTGTPGPSGDASSLLVRDLEAKGDDVCRGKKRPVLDEFERDCDVEMEDLGTHKDKRQKADPDIFEMPHAMY</sequence>
<comment type="caution">
    <text evidence="2">The sequence shown here is derived from an EMBL/GenBank/DDBJ whole genome shotgun (WGS) entry which is preliminary data.</text>
</comment>
<gene>
    <name evidence="2" type="ORF">B0I35DRAFT_515374</name>
</gene>
<protein>
    <recommendedName>
        <fullName evidence="4">Aminoglycoside phosphotransferase domain-containing protein</fullName>
    </recommendedName>
</protein>
<evidence type="ECO:0008006" key="4">
    <source>
        <dbReference type="Google" id="ProtNLM"/>
    </source>
</evidence>
<evidence type="ECO:0000313" key="3">
    <source>
        <dbReference type="Proteomes" id="UP000813444"/>
    </source>
</evidence>
<feature type="region of interest" description="Disordered" evidence="1">
    <location>
        <begin position="334"/>
        <end position="356"/>
    </location>
</feature>